<proteinExistence type="predicted"/>
<evidence type="ECO:0000313" key="3">
    <source>
        <dbReference type="EMBL" id="SHF51630.1"/>
    </source>
</evidence>
<feature type="compositionally biased region" description="Basic and acidic residues" evidence="1">
    <location>
        <begin position="450"/>
        <end position="463"/>
    </location>
</feature>
<dbReference type="Pfam" id="PF02120">
    <property type="entry name" value="Flg_hook"/>
    <property type="match status" value="1"/>
</dbReference>
<accession>A0A1M5CAB9</accession>
<dbReference type="Gene3D" id="3.30.750.140">
    <property type="match status" value="1"/>
</dbReference>
<dbReference type="STRING" id="930117.SAMN05216225_1001144"/>
<feature type="compositionally biased region" description="Low complexity" evidence="1">
    <location>
        <begin position="409"/>
        <end position="420"/>
    </location>
</feature>
<name>A0A1M5CAB9_9BACI</name>
<feature type="compositionally biased region" description="Polar residues" evidence="1">
    <location>
        <begin position="427"/>
        <end position="440"/>
    </location>
</feature>
<evidence type="ECO:0000259" key="2">
    <source>
        <dbReference type="Pfam" id="PF02120"/>
    </source>
</evidence>
<keyword evidence="3" id="KW-0969">Cilium</keyword>
<reference evidence="3 4" key="1">
    <citation type="submission" date="2016-11" db="EMBL/GenBank/DDBJ databases">
        <authorList>
            <person name="Jaros S."/>
            <person name="Januszkiewicz K."/>
            <person name="Wedrychowicz H."/>
        </authorList>
    </citation>
    <scope>NUCLEOTIDE SEQUENCE [LARGE SCALE GENOMIC DNA]</scope>
    <source>
        <strain evidence="3 4">IBRC-M 10683</strain>
    </source>
</reference>
<dbReference type="InterPro" id="IPR038610">
    <property type="entry name" value="FliK-like_C_sf"/>
</dbReference>
<dbReference type="RefSeq" id="WP_072886950.1">
    <property type="nucleotide sequence ID" value="NZ_FQVW01000001.1"/>
</dbReference>
<feature type="region of interest" description="Disordered" evidence="1">
    <location>
        <begin position="408"/>
        <end position="463"/>
    </location>
</feature>
<evidence type="ECO:0000313" key="4">
    <source>
        <dbReference type="Proteomes" id="UP000183988"/>
    </source>
</evidence>
<keyword evidence="4" id="KW-1185">Reference proteome</keyword>
<keyword evidence="3" id="KW-0966">Cell projection</keyword>
<dbReference type="CDD" id="cd17470">
    <property type="entry name" value="T3SS_Flik_C"/>
    <property type="match status" value="1"/>
</dbReference>
<dbReference type="EMBL" id="FQVW01000001">
    <property type="protein sequence ID" value="SHF51630.1"/>
    <property type="molecule type" value="Genomic_DNA"/>
</dbReference>
<dbReference type="OrthoDB" id="2968951at2"/>
<evidence type="ECO:0000256" key="1">
    <source>
        <dbReference type="SAM" id="MobiDB-lite"/>
    </source>
</evidence>
<dbReference type="InterPro" id="IPR021136">
    <property type="entry name" value="Flagellar_hook_control-like_C"/>
</dbReference>
<protein>
    <submittedName>
        <fullName evidence="3">Flagellar hook-length control protein FliK</fullName>
    </submittedName>
</protein>
<gene>
    <name evidence="3" type="ORF">SAMN05216225_1001144</name>
</gene>
<keyword evidence="3" id="KW-0282">Flagellum</keyword>
<organism evidence="3 4">
    <name type="scientific">Ornithinibacillus halophilus</name>
    <dbReference type="NCBI Taxonomy" id="930117"/>
    <lineage>
        <taxon>Bacteria</taxon>
        <taxon>Bacillati</taxon>
        <taxon>Bacillota</taxon>
        <taxon>Bacilli</taxon>
        <taxon>Bacillales</taxon>
        <taxon>Bacillaceae</taxon>
        <taxon>Ornithinibacillus</taxon>
    </lineage>
</organism>
<feature type="domain" description="Flagellar hook-length control protein-like C-terminal" evidence="2">
    <location>
        <begin position="339"/>
        <end position="417"/>
    </location>
</feature>
<sequence length="463" mass="51848">MNIGGMAIQVSTNGNNQLVKSQMDKNENGSSFLDLLSNRLSNKVAEESLIQVEGKNLKGLGLGNVDGLEQETESFSVDEAILQIERLLARSDSESIKGNDANHLLEQIEEILSNVEVLQLNFDKLDVQLAKESTSVNGENTNIEDLSEIVENSPIPYITVGELVKSLEIKIDAKENLLSSTKNNIHKLIEVLQQFNQVDRSFVKQVVKEVDQLKQLGFFDKKLISAQEQLQKLPNALEKLILENKSTNFQQNILSINMAKAQSAQDGNESSRKINVPFINQDLSVSESGIGQKVTSMSAIPITKVEQYVIHVQQTQQSGTVEQQVMDQFQKVIKTSKFMSLPNGNQQLSIALRPENLGEMMVRLTQINGEMMVKIAVTSQATKELLESNLNQLRNMFAPNQVVVERQDVQTSQQGQSFQQQKDEQSLNDQNQGDPNQPSQQEKEDIDDSFESKFQEILMNEKV</sequence>
<dbReference type="AlphaFoldDB" id="A0A1M5CAB9"/>
<dbReference type="Proteomes" id="UP000183988">
    <property type="component" value="Unassembled WGS sequence"/>
</dbReference>